<evidence type="ECO:0000313" key="1">
    <source>
        <dbReference type="EMBL" id="BBD72342.1"/>
    </source>
</evidence>
<accession>A0A348B2E0</accession>
<dbReference type="RefSeq" id="WP_232018786.1">
    <property type="nucleotide sequence ID" value="NZ_AP018553.1"/>
</dbReference>
<gene>
    <name evidence="1" type="ORF">HS1genome_0731</name>
</gene>
<dbReference type="GeneID" id="69060052"/>
<organism evidence="1 2">
    <name type="scientific">Sulfodiicoccus acidiphilus</name>
    <dbReference type="NCBI Taxonomy" id="1670455"/>
    <lineage>
        <taxon>Archaea</taxon>
        <taxon>Thermoproteota</taxon>
        <taxon>Thermoprotei</taxon>
        <taxon>Sulfolobales</taxon>
        <taxon>Sulfolobaceae</taxon>
        <taxon>Sulfodiicoccus</taxon>
    </lineage>
</organism>
<reference evidence="2" key="1">
    <citation type="submission" date="2018-04" db="EMBL/GenBank/DDBJ databases">
        <title>Complete genome sequence of Sulfodiicoccus acidiphilus strain HS-1.</title>
        <authorList>
            <person name="Sakai H.D."/>
            <person name="Kurosawa N."/>
        </authorList>
    </citation>
    <scope>NUCLEOTIDE SEQUENCE [LARGE SCALE GENOMIC DNA]</scope>
    <source>
        <strain evidence="2">HS-1</strain>
    </source>
</reference>
<keyword evidence="2" id="KW-1185">Reference proteome</keyword>
<name>A0A348B2E0_9CREN</name>
<proteinExistence type="predicted"/>
<evidence type="ECO:0000313" key="2">
    <source>
        <dbReference type="Proteomes" id="UP000276741"/>
    </source>
</evidence>
<dbReference type="AlphaFoldDB" id="A0A348B2E0"/>
<dbReference type="Proteomes" id="UP000276741">
    <property type="component" value="Chromosome"/>
</dbReference>
<dbReference type="EMBL" id="AP018553">
    <property type="protein sequence ID" value="BBD72342.1"/>
    <property type="molecule type" value="Genomic_DNA"/>
</dbReference>
<sequence>MEYKDFGKTGDKVSAIGMGTYYDPLWIVMSRLGFRRDGKRKVEAIRAGIEGG</sequence>
<dbReference type="KEGG" id="sacd:HS1genome_0731"/>
<protein>
    <submittedName>
        <fullName evidence="1">Uncharacterized protein</fullName>
    </submittedName>
</protein>